<dbReference type="Gene3D" id="3.30.70.1320">
    <property type="entry name" value="Multidrug efflux transporter AcrB pore domain like"/>
    <property type="match status" value="1"/>
</dbReference>
<dbReference type="Proteomes" id="UP000663722">
    <property type="component" value="Chromosome"/>
</dbReference>
<dbReference type="InterPro" id="IPR027463">
    <property type="entry name" value="AcrB_DN_DC_subdom"/>
</dbReference>
<keyword evidence="3" id="KW-1185">Reference proteome</keyword>
<feature type="transmembrane region" description="Helical" evidence="1">
    <location>
        <begin position="340"/>
        <end position="356"/>
    </location>
</feature>
<dbReference type="InterPro" id="IPR001036">
    <property type="entry name" value="Acrflvin-R"/>
</dbReference>
<dbReference type="RefSeq" id="WP_207679233.1">
    <property type="nucleotide sequence ID" value="NZ_CP061800.1"/>
</dbReference>
<feature type="transmembrane region" description="Helical" evidence="1">
    <location>
        <begin position="860"/>
        <end position="879"/>
    </location>
</feature>
<dbReference type="AlphaFoldDB" id="A0A975BUE1"/>
<evidence type="ECO:0000313" key="3">
    <source>
        <dbReference type="Proteomes" id="UP000663722"/>
    </source>
</evidence>
<dbReference type="SUPFAM" id="SSF82866">
    <property type="entry name" value="Multidrug efflux transporter AcrB transmembrane domain"/>
    <property type="match status" value="2"/>
</dbReference>
<dbReference type="PANTHER" id="PTHR32063">
    <property type="match status" value="1"/>
</dbReference>
<dbReference type="Gene3D" id="1.20.1640.10">
    <property type="entry name" value="Multidrug efflux transporter AcrB transmembrane domain"/>
    <property type="match status" value="2"/>
</dbReference>
<accession>A0A975BUE1</accession>
<evidence type="ECO:0000313" key="2">
    <source>
        <dbReference type="EMBL" id="QTA91458.1"/>
    </source>
</evidence>
<dbReference type="GO" id="GO:0042910">
    <property type="term" value="F:xenobiotic transmembrane transporter activity"/>
    <property type="evidence" value="ECO:0007669"/>
    <property type="project" value="TreeGrafter"/>
</dbReference>
<keyword evidence="1" id="KW-1133">Transmembrane helix</keyword>
<feature type="transmembrane region" description="Helical" evidence="1">
    <location>
        <begin position="971"/>
        <end position="991"/>
    </location>
</feature>
<gene>
    <name evidence="2" type="ORF">dnm_075250</name>
</gene>
<feature type="transmembrane region" description="Helical" evidence="1">
    <location>
        <begin position="528"/>
        <end position="550"/>
    </location>
</feature>
<reference evidence="2" key="1">
    <citation type="journal article" date="2021" name="Microb. Physiol.">
        <title>Proteogenomic Insights into the Physiology of Marine, Sulfate-Reducing, Filamentous Desulfonema limicola and Desulfonema magnum.</title>
        <authorList>
            <person name="Schnaars V."/>
            <person name="Wohlbrand L."/>
            <person name="Scheve S."/>
            <person name="Hinrichs C."/>
            <person name="Reinhardt R."/>
            <person name="Rabus R."/>
        </authorList>
    </citation>
    <scope>NUCLEOTIDE SEQUENCE</scope>
    <source>
        <strain evidence="2">4be13</strain>
    </source>
</reference>
<feature type="transmembrane region" description="Helical" evidence="1">
    <location>
        <begin position="886"/>
        <end position="909"/>
    </location>
</feature>
<feature type="transmembrane region" description="Helical" evidence="1">
    <location>
        <begin position="12"/>
        <end position="29"/>
    </location>
</feature>
<feature type="transmembrane region" description="Helical" evidence="1">
    <location>
        <begin position="434"/>
        <end position="454"/>
    </location>
</feature>
<sequence length="1035" mass="113843">MDFIKFSISKPVSVFVGIILVVLFGLTGINKLPLQLTPDVEAPQITVSTLWPGATPYEVEKDIIEEQEEVLKGIQRLTLMESSSYNSMGEITLTFEVGTDIDAALLRVSNKLNEVRRYPDNVEKPVIDASGAQSSPVIWMVMKTKDGDPSKINTYRTFYENDVRQYLERVPGVASLFVFGGSEKQLEVVISPSKLAKYNLTIGEVKKRLETSNVNTSAGVLGLDKKNYRVRTVSQFQNLNDPMDVLLKDDGIRRIYLKDIAFTRFGYATNDVSVMHNGYPVIVTGVRKEQGANVIELTRKMKAAVEKLNNGILKDNNLYFDIVYDQTPYINRAIDLVKDNVIIGGILALSVLLVFLRSVTSTLATAIAIPISVIGTFIFMWLFHRSLNVVSLAGISFAVGMLVDNAIVVLENIDRHRKMGKSAAQSSYDGAQEVWGAVFASTATTVAVFLPVIFIQEEAGQLFKDIAIAITFAIMISLVVSISAIPTITNLFYKISKKKKTRGEALGKIGNSLSEILLFFSRMTLKNWFTRIVTVAILTGAAFVAASILMPKAEYLPQGNRNLILNILIPPPGYSINKRQGMGNFIFKSTAPYFKEDYKDGVPQIKNMFFVSADRITLFGAISKHETEAPKMMPVLTKIMNSIPGVFGVSIQAGIFQSGIGRGRTVEVNISGEDIDKIIGVARILFGAISGELKNAQVRPVPSLENSYPEANFVPNRSKTLANGLTEEDLGLYIDVVMDGRKVGEFKPEQAKKMDLVLRTDTADIQIPENISESVIANPFGNLIRIADISDLKYAQGMMQIDHLERKRNIKLEVTPPSDLPLQQAMELIENKVIKGLDEAGKLEGTSVTVGGNADKLSQAMAAIGFNLIMAAVIVYLLMSALFENFFYPFIIMFSVPLAAAGGFMGLRLVDWLIAPQPFDIVTMLGFIILVGTVVNNAILIVHQSLNNVRYEGFVGIEAIVESVRTRIRPIFMSTTTSLFGMLPLVISTGAGSELYRGLGSVLLGGLAVSTIFTLFVIPALLAFFIRFEKARHEN</sequence>
<dbReference type="KEGG" id="dmm:dnm_075250"/>
<feature type="transmembrane region" description="Helical" evidence="1">
    <location>
        <begin position="466"/>
        <end position="493"/>
    </location>
</feature>
<evidence type="ECO:0000256" key="1">
    <source>
        <dbReference type="SAM" id="Phobius"/>
    </source>
</evidence>
<dbReference type="PRINTS" id="PR00702">
    <property type="entry name" value="ACRIFLAVINRP"/>
</dbReference>
<keyword evidence="1" id="KW-0472">Membrane</keyword>
<keyword evidence="1" id="KW-0812">Transmembrane</keyword>
<dbReference type="PANTHER" id="PTHR32063:SF0">
    <property type="entry name" value="SWARMING MOTILITY PROTEIN SWRC"/>
    <property type="match status" value="1"/>
</dbReference>
<feature type="transmembrane region" description="Helical" evidence="1">
    <location>
        <begin position="921"/>
        <end position="942"/>
    </location>
</feature>
<dbReference type="GO" id="GO:0005886">
    <property type="term" value="C:plasma membrane"/>
    <property type="evidence" value="ECO:0007669"/>
    <property type="project" value="TreeGrafter"/>
</dbReference>
<dbReference type="Pfam" id="PF00873">
    <property type="entry name" value="ACR_tran"/>
    <property type="match status" value="1"/>
</dbReference>
<feature type="transmembrane region" description="Helical" evidence="1">
    <location>
        <begin position="363"/>
        <end position="383"/>
    </location>
</feature>
<dbReference type="Gene3D" id="3.30.2090.10">
    <property type="entry name" value="Multidrug efflux transporter AcrB TolC docking domain, DN and DC subdomains"/>
    <property type="match status" value="2"/>
</dbReference>
<protein>
    <submittedName>
        <fullName evidence="2">Multidrug resistance protein</fullName>
    </submittedName>
</protein>
<feature type="transmembrane region" description="Helical" evidence="1">
    <location>
        <begin position="1003"/>
        <end position="1026"/>
    </location>
</feature>
<dbReference type="SUPFAM" id="SSF82714">
    <property type="entry name" value="Multidrug efflux transporter AcrB TolC docking domain, DN and DC subdomains"/>
    <property type="match status" value="1"/>
</dbReference>
<dbReference type="Gene3D" id="3.30.70.1430">
    <property type="entry name" value="Multidrug efflux transporter AcrB pore domain"/>
    <property type="match status" value="2"/>
</dbReference>
<name>A0A975BUE1_9BACT</name>
<organism evidence="2 3">
    <name type="scientific">Desulfonema magnum</name>
    <dbReference type="NCBI Taxonomy" id="45655"/>
    <lineage>
        <taxon>Bacteria</taxon>
        <taxon>Pseudomonadati</taxon>
        <taxon>Thermodesulfobacteriota</taxon>
        <taxon>Desulfobacteria</taxon>
        <taxon>Desulfobacterales</taxon>
        <taxon>Desulfococcaceae</taxon>
        <taxon>Desulfonema</taxon>
    </lineage>
</organism>
<dbReference type="SUPFAM" id="SSF82693">
    <property type="entry name" value="Multidrug efflux transporter AcrB pore domain, PN1, PN2, PC1 and PC2 subdomains"/>
    <property type="match status" value="2"/>
</dbReference>
<feature type="transmembrane region" description="Helical" evidence="1">
    <location>
        <begin position="389"/>
        <end position="413"/>
    </location>
</feature>
<dbReference type="Gene3D" id="3.30.70.1440">
    <property type="entry name" value="Multidrug efflux transporter AcrB pore domain"/>
    <property type="match status" value="1"/>
</dbReference>
<proteinExistence type="predicted"/>
<dbReference type="EMBL" id="CP061800">
    <property type="protein sequence ID" value="QTA91458.1"/>
    <property type="molecule type" value="Genomic_DNA"/>
</dbReference>